<dbReference type="AlphaFoldDB" id="A0AAV4P1V6"/>
<evidence type="ECO:0000313" key="2">
    <source>
        <dbReference type="Proteomes" id="UP001054837"/>
    </source>
</evidence>
<reference evidence="1 2" key="1">
    <citation type="submission" date="2021-06" db="EMBL/GenBank/DDBJ databases">
        <title>Caerostris darwini draft genome.</title>
        <authorList>
            <person name="Kono N."/>
            <person name="Arakawa K."/>
        </authorList>
    </citation>
    <scope>NUCLEOTIDE SEQUENCE [LARGE SCALE GENOMIC DNA]</scope>
</reference>
<dbReference type="EMBL" id="BPLQ01002250">
    <property type="protein sequence ID" value="GIX90540.1"/>
    <property type="molecule type" value="Genomic_DNA"/>
</dbReference>
<evidence type="ECO:0000313" key="1">
    <source>
        <dbReference type="EMBL" id="GIX90540.1"/>
    </source>
</evidence>
<sequence length="110" mass="11825">MSQFLIAINKFQLSLASHSAISSYLTVAFNLRRTFAKGHCLCPMVAQIPGHKKVAQGSCGYHSRLHKVHGSSPTLGCTGAPVWPNTYEVGGCFGTLSLKCDRVICSEKLG</sequence>
<keyword evidence="2" id="KW-1185">Reference proteome</keyword>
<comment type="caution">
    <text evidence="1">The sequence shown here is derived from an EMBL/GenBank/DDBJ whole genome shotgun (WGS) entry which is preliminary data.</text>
</comment>
<accession>A0AAV4P1V6</accession>
<name>A0AAV4P1V6_9ARAC</name>
<protein>
    <submittedName>
        <fullName evidence="1">Uncharacterized protein</fullName>
    </submittedName>
</protein>
<proteinExistence type="predicted"/>
<gene>
    <name evidence="1" type="ORF">CDAR_74921</name>
</gene>
<organism evidence="1 2">
    <name type="scientific">Caerostris darwini</name>
    <dbReference type="NCBI Taxonomy" id="1538125"/>
    <lineage>
        <taxon>Eukaryota</taxon>
        <taxon>Metazoa</taxon>
        <taxon>Ecdysozoa</taxon>
        <taxon>Arthropoda</taxon>
        <taxon>Chelicerata</taxon>
        <taxon>Arachnida</taxon>
        <taxon>Araneae</taxon>
        <taxon>Araneomorphae</taxon>
        <taxon>Entelegynae</taxon>
        <taxon>Araneoidea</taxon>
        <taxon>Araneidae</taxon>
        <taxon>Caerostris</taxon>
    </lineage>
</organism>
<dbReference type="Proteomes" id="UP001054837">
    <property type="component" value="Unassembled WGS sequence"/>
</dbReference>